<organism evidence="2">
    <name type="scientific">uncultured Acetobacteraceae bacterium</name>
    <dbReference type="NCBI Taxonomy" id="169975"/>
    <lineage>
        <taxon>Bacteria</taxon>
        <taxon>Pseudomonadati</taxon>
        <taxon>Pseudomonadota</taxon>
        <taxon>Alphaproteobacteria</taxon>
        <taxon>Acetobacterales</taxon>
        <taxon>Acetobacteraceae</taxon>
        <taxon>environmental samples</taxon>
    </lineage>
</organism>
<feature type="compositionally biased region" description="Basic and acidic residues" evidence="1">
    <location>
        <begin position="270"/>
        <end position="282"/>
    </location>
</feature>
<feature type="compositionally biased region" description="Basic residues" evidence="1">
    <location>
        <begin position="70"/>
        <end position="79"/>
    </location>
</feature>
<dbReference type="GO" id="GO:0008676">
    <property type="term" value="F:3-deoxy-8-phosphooctulonate synthase activity"/>
    <property type="evidence" value="ECO:0007669"/>
    <property type="project" value="UniProtKB-EC"/>
</dbReference>
<protein>
    <submittedName>
        <fullName evidence="2">2-Keto-3-deoxy-D-manno-octulosonate-8-phosphate synthase</fullName>
        <ecNumber evidence="2">2.5.1.55</ecNumber>
    </submittedName>
</protein>
<feature type="non-terminal residue" evidence="2">
    <location>
        <position position="1"/>
    </location>
</feature>
<feature type="compositionally biased region" description="Basic residues" evidence="1">
    <location>
        <begin position="153"/>
        <end position="199"/>
    </location>
</feature>
<name>A0A6J4H044_9PROT</name>
<sequence length="282" mass="31776">DRAAGGGPRRPRRRRAGGQPPAARRHLRPVPDREPRARAGNGPRLGGNGRRRRRAADLQIELRQGQPHQPQRRPRHRLGRGLGDPRRGARSHRPAGADRRPRRRAVRSDRGSGGLPPDPRLPVPANGPAPGRGRSGQAGERQEGPVPRALGHAQRRRQDRLHRQRERAAHRAWRLLRLQHARQRHARPAHPGRHRLSRGVRRDAFGAAARRPREQQRRPAGIRPRARPRRGGRGRRRGVHRNPPRSRPRPIGRAEHDPAAGDAGPARPAEGLRRARQDPVRL</sequence>
<feature type="compositionally biased region" description="Basic residues" evidence="1">
    <location>
        <begin position="224"/>
        <end position="250"/>
    </location>
</feature>
<dbReference type="AlphaFoldDB" id="A0A6J4H044"/>
<accession>A0A6J4H044</accession>
<reference evidence="2" key="1">
    <citation type="submission" date="2020-02" db="EMBL/GenBank/DDBJ databases">
        <authorList>
            <person name="Meier V. D."/>
        </authorList>
    </citation>
    <scope>NUCLEOTIDE SEQUENCE</scope>
    <source>
        <strain evidence="2">AVDCRST_MAG08</strain>
    </source>
</reference>
<feature type="compositionally biased region" description="Low complexity" evidence="1">
    <location>
        <begin position="260"/>
        <end position="269"/>
    </location>
</feature>
<feature type="region of interest" description="Disordered" evidence="1">
    <location>
        <begin position="1"/>
        <end position="282"/>
    </location>
</feature>
<gene>
    <name evidence="2" type="ORF">AVDCRST_MAG08-8</name>
</gene>
<feature type="compositionally biased region" description="Pro residues" evidence="1">
    <location>
        <begin position="116"/>
        <end position="127"/>
    </location>
</feature>
<evidence type="ECO:0000256" key="1">
    <source>
        <dbReference type="SAM" id="MobiDB-lite"/>
    </source>
</evidence>
<dbReference type="EMBL" id="CADCTG010000002">
    <property type="protein sequence ID" value="CAA9209170.1"/>
    <property type="molecule type" value="Genomic_DNA"/>
</dbReference>
<evidence type="ECO:0000313" key="2">
    <source>
        <dbReference type="EMBL" id="CAA9209170.1"/>
    </source>
</evidence>
<keyword evidence="2" id="KW-0808">Transferase</keyword>
<dbReference type="EC" id="2.5.1.55" evidence="2"/>
<feature type="non-terminal residue" evidence="2">
    <location>
        <position position="282"/>
    </location>
</feature>
<proteinExistence type="predicted"/>